<dbReference type="AlphaFoldDB" id="A0AAD6I6A1"/>
<gene>
    <name evidence="1" type="ORF">N7460_008688</name>
</gene>
<dbReference type="EMBL" id="JAQJZL010000010">
    <property type="protein sequence ID" value="KAJ6034513.1"/>
    <property type="molecule type" value="Genomic_DNA"/>
</dbReference>
<keyword evidence="2" id="KW-1185">Reference proteome</keyword>
<name>A0AAD6I6A1_PENCN</name>
<proteinExistence type="predicted"/>
<comment type="caution">
    <text evidence="1">The sequence shown here is derived from an EMBL/GenBank/DDBJ whole genome shotgun (WGS) entry which is preliminary data.</text>
</comment>
<accession>A0AAD6I6A1</accession>
<protein>
    <submittedName>
        <fullName evidence="1">Uncharacterized protein</fullName>
    </submittedName>
</protein>
<evidence type="ECO:0000313" key="1">
    <source>
        <dbReference type="EMBL" id="KAJ6034513.1"/>
    </source>
</evidence>
<dbReference type="Proteomes" id="UP001219568">
    <property type="component" value="Unassembled WGS sequence"/>
</dbReference>
<evidence type="ECO:0000313" key="2">
    <source>
        <dbReference type="Proteomes" id="UP001219568"/>
    </source>
</evidence>
<reference evidence="1" key="2">
    <citation type="submission" date="2023-01" db="EMBL/GenBank/DDBJ databases">
        <authorList>
            <person name="Petersen C."/>
        </authorList>
    </citation>
    <scope>NUCLEOTIDE SEQUENCE</scope>
    <source>
        <strain evidence="1">IBT 15450</strain>
    </source>
</reference>
<reference evidence="1" key="1">
    <citation type="journal article" date="2023" name="IMA Fungus">
        <title>Comparative genomic study of the Penicillium genus elucidates a diverse pangenome and 15 lateral gene transfer events.</title>
        <authorList>
            <person name="Petersen C."/>
            <person name="Sorensen T."/>
            <person name="Nielsen M.R."/>
            <person name="Sondergaard T.E."/>
            <person name="Sorensen J.L."/>
            <person name="Fitzpatrick D.A."/>
            <person name="Frisvad J.C."/>
            <person name="Nielsen K.L."/>
        </authorList>
    </citation>
    <scope>NUCLEOTIDE SEQUENCE</scope>
    <source>
        <strain evidence="1">IBT 15450</strain>
    </source>
</reference>
<organism evidence="1 2">
    <name type="scientific">Penicillium canescens</name>
    <dbReference type="NCBI Taxonomy" id="5083"/>
    <lineage>
        <taxon>Eukaryota</taxon>
        <taxon>Fungi</taxon>
        <taxon>Dikarya</taxon>
        <taxon>Ascomycota</taxon>
        <taxon>Pezizomycotina</taxon>
        <taxon>Eurotiomycetes</taxon>
        <taxon>Eurotiomycetidae</taxon>
        <taxon>Eurotiales</taxon>
        <taxon>Aspergillaceae</taxon>
        <taxon>Penicillium</taxon>
    </lineage>
</organism>
<sequence length="114" mass="12958">MPIVVFDHLETSRRRPESHDFVDGDEELNRNLAVASTNNALEPIRNDKLGPEWQSAAVRTPNVFWEGGFATPGSREWALAGYSPCRFFQSLANEDRMSLWAIMQINEQIVNILP</sequence>